<dbReference type="InterPro" id="IPR002637">
    <property type="entry name" value="RdgB/HAM1"/>
</dbReference>
<protein>
    <submittedName>
        <fullName evidence="3">Ham1 family protein</fullName>
    </submittedName>
</protein>
<dbReference type="SUPFAM" id="SSF52972">
    <property type="entry name" value="ITPase-like"/>
    <property type="match status" value="1"/>
</dbReference>
<dbReference type="Pfam" id="PF01725">
    <property type="entry name" value="Ham1p_like"/>
    <property type="match status" value="1"/>
</dbReference>
<evidence type="ECO:0000313" key="4">
    <source>
        <dbReference type="Proteomes" id="UP000230423"/>
    </source>
</evidence>
<sequence length="163" mass="18395">MFRSQCYFLGVAFIFRNIFRLEINYVAPIKHCEGDSQSTGLHIGCVMSRTITFVTGNAGKLAEVRAILSSFEVRAVDVDVDEYQGEPDYVAERKAKEAAEQVQGPILVEDTSLCFNAFKGLPGVYIKWFLKKLGPAGLYQMLGWYRSLANYKKSLTYHVYVTV</sequence>
<keyword evidence="2" id="KW-0378">Hydrolase</keyword>
<dbReference type="Gene3D" id="3.90.950.10">
    <property type="match status" value="1"/>
</dbReference>
<reference evidence="3 4" key="1">
    <citation type="submission" date="2015-09" db="EMBL/GenBank/DDBJ databases">
        <title>Draft genome of the parasitic nematode Teladorsagia circumcincta isolate WARC Sus (inbred).</title>
        <authorList>
            <person name="Mitreva M."/>
        </authorList>
    </citation>
    <scope>NUCLEOTIDE SEQUENCE [LARGE SCALE GENOMIC DNA]</scope>
    <source>
        <strain evidence="3 4">S</strain>
    </source>
</reference>
<dbReference type="EMBL" id="KZ352307">
    <property type="protein sequence ID" value="PIO62278.1"/>
    <property type="molecule type" value="Genomic_DNA"/>
</dbReference>
<dbReference type="AlphaFoldDB" id="A0A2G9TWH8"/>
<dbReference type="InterPro" id="IPR029001">
    <property type="entry name" value="ITPase-like_fam"/>
</dbReference>
<dbReference type="PANTHER" id="PTHR11067">
    <property type="entry name" value="INOSINE TRIPHOSPHATE PYROPHOSPHATASE/HAM1 PROTEIN"/>
    <property type="match status" value="1"/>
</dbReference>
<evidence type="ECO:0000313" key="3">
    <source>
        <dbReference type="EMBL" id="PIO62278.1"/>
    </source>
</evidence>
<accession>A0A2G9TWH8</accession>
<dbReference type="GO" id="GO:0047429">
    <property type="term" value="F:nucleoside triphosphate diphosphatase activity"/>
    <property type="evidence" value="ECO:0007669"/>
    <property type="project" value="InterPro"/>
</dbReference>
<gene>
    <name evidence="3" type="ORF">TELCIR_16174</name>
</gene>
<evidence type="ECO:0000256" key="2">
    <source>
        <dbReference type="ARBA" id="ARBA00022801"/>
    </source>
</evidence>
<dbReference type="GO" id="GO:0009143">
    <property type="term" value="P:nucleoside triphosphate catabolic process"/>
    <property type="evidence" value="ECO:0007669"/>
    <property type="project" value="InterPro"/>
</dbReference>
<keyword evidence="4" id="KW-1185">Reference proteome</keyword>
<dbReference type="OrthoDB" id="6288734at2759"/>
<name>A0A2G9TWH8_TELCI</name>
<dbReference type="Proteomes" id="UP000230423">
    <property type="component" value="Unassembled WGS sequence"/>
</dbReference>
<organism evidence="3 4">
    <name type="scientific">Teladorsagia circumcincta</name>
    <name type="common">Brown stomach worm</name>
    <name type="synonym">Ostertagia circumcincta</name>
    <dbReference type="NCBI Taxonomy" id="45464"/>
    <lineage>
        <taxon>Eukaryota</taxon>
        <taxon>Metazoa</taxon>
        <taxon>Ecdysozoa</taxon>
        <taxon>Nematoda</taxon>
        <taxon>Chromadorea</taxon>
        <taxon>Rhabditida</taxon>
        <taxon>Rhabditina</taxon>
        <taxon>Rhabditomorpha</taxon>
        <taxon>Strongyloidea</taxon>
        <taxon>Trichostrongylidae</taxon>
        <taxon>Teladorsagia</taxon>
    </lineage>
</organism>
<comment type="similarity">
    <text evidence="1">Belongs to the HAM1 NTPase family.</text>
</comment>
<evidence type="ECO:0000256" key="1">
    <source>
        <dbReference type="ARBA" id="ARBA00008023"/>
    </source>
</evidence>
<dbReference type="PANTHER" id="PTHR11067:SF9">
    <property type="entry name" value="INOSINE TRIPHOSPHATE PYROPHOSPHATASE"/>
    <property type="match status" value="1"/>
</dbReference>
<dbReference type="GO" id="GO:0005737">
    <property type="term" value="C:cytoplasm"/>
    <property type="evidence" value="ECO:0007669"/>
    <property type="project" value="TreeGrafter"/>
</dbReference>
<proteinExistence type="inferred from homology"/>